<feature type="compositionally biased region" description="Low complexity" evidence="5">
    <location>
        <begin position="328"/>
        <end position="343"/>
    </location>
</feature>
<keyword evidence="3" id="KW-0804">Transcription</keyword>
<reference evidence="7" key="1">
    <citation type="journal article" date="2019" name="Plant J.">
        <title>Chlorella vulgaris genome assembly and annotation reveals the molecular basis for metabolic acclimation to high light conditions.</title>
        <authorList>
            <person name="Cecchin M."/>
            <person name="Marcolungo L."/>
            <person name="Rossato M."/>
            <person name="Girolomoni L."/>
            <person name="Cosentino E."/>
            <person name="Cuine S."/>
            <person name="Li-Beisson Y."/>
            <person name="Delledonne M."/>
            <person name="Ballottari M."/>
        </authorList>
    </citation>
    <scope>NUCLEOTIDE SEQUENCE</scope>
    <source>
        <strain evidence="7">211/11P</strain>
    </source>
</reference>
<dbReference type="OrthoDB" id="757982at2759"/>
<protein>
    <recommendedName>
        <fullName evidence="6">TF-B3 domain-containing protein</fullName>
    </recommendedName>
</protein>
<dbReference type="SUPFAM" id="SSF101936">
    <property type="entry name" value="DNA-binding pseudobarrel domain"/>
    <property type="match status" value="1"/>
</dbReference>
<feature type="domain" description="TF-B3" evidence="6">
    <location>
        <begin position="34"/>
        <end position="134"/>
    </location>
</feature>
<dbReference type="GO" id="GO:0003677">
    <property type="term" value="F:DNA binding"/>
    <property type="evidence" value="ECO:0007669"/>
    <property type="project" value="UniProtKB-KW"/>
</dbReference>
<accession>A0A9D4TPZ3</accession>
<evidence type="ECO:0000256" key="1">
    <source>
        <dbReference type="ARBA" id="ARBA00023015"/>
    </source>
</evidence>
<keyword evidence="2" id="KW-0238">DNA-binding</keyword>
<feature type="compositionally biased region" description="Basic and acidic residues" evidence="5">
    <location>
        <begin position="154"/>
        <end position="165"/>
    </location>
</feature>
<keyword evidence="4" id="KW-0539">Nucleus</keyword>
<evidence type="ECO:0000256" key="2">
    <source>
        <dbReference type="ARBA" id="ARBA00023125"/>
    </source>
</evidence>
<dbReference type="Gene3D" id="2.40.330.10">
    <property type="entry name" value="DNA-binding pseudobarrel domain"/>
    <property type="match status" value="1"/>
</dbReference>
<evidence type="ECO:0000313" key="8">
    <source>
        <dbReference type="Proteomes" id="UP001055712"/>
    </source>
</evidence>
<evidence type="ECO:0000256" key="5">
    <source>
        <dbReference type="SAM" id="MobiDB-lite"/>
    </source>
</evidence>
<proteinExistence type="predicted"/>
<dbReference type="Proteomes" id="UP001055712">
    <property type="component" value="Unassembled WGS sequence"/>
</dbReference>
<keyword evidence="8" id="KW-1185">Reference proteome</keyword>
<feature type="compositionally biased region" description="Low complexity" evidence="5">
    <location>
        <begin position="278"/>
        <end position="299"/>
    </location>
</feature>
<evidence type="ECO:0000259" key="6">
    <source>
        <dbReference type="SMART" id="SM01019"/>
    </source>
</evidence>
<comment type="caution">
    <text evidence="7">The sequence shown here is derived from an EMBL/GenBank/DDBJ whole genome shotgun (WGS) entry which is preliminary data.</text>
</comment>
<dbReference type="AlphaFoldDB" id="A0A9D4TPZ3"/>
<keyword evidence="1" id="KW-0805">Transcription regulation</keyword>
<dbReference type="EMBL" id="SIDB01000006">
    <property type="protein sequence ID" value="KAI3431438.1"/>
    <property type="molecule type" value="Genomic_DNA"/>
</dbReference>
<name>A0A9D4TPZ3_CHLVU</name>
<evidence type="ECO:0000256" key="3">
    <source>
        <dbReference type="ARBA" id="ARBA00023163"/>
    </source>
</evidence>
<dbReference type="CDD" id="cd10017">
    <property type="entry name" value="B3_DNA"/>
    <property type="match status" value="1"/>
</dbReference>
<evidence type="ECO:0000256" key="4">
    <source>
        <dbReference type="ARBA" id="ARBA00023242"/>
    </source>
</evidence>
<feature type="region of interest" description="Disordered" evidence="5">
    <location>
        <begin position="278"/>
        <end position="365"/>
    </location>
</feature>
<evidence type="ECO:0000313" key="7">
    <source>
        <dbReference type="EMBL" id="KAI3431438.1"/>
    </source>
</evidence>
<sequence length="365" mass="38417">MQQTTAAALPPAKAKFTKEEAKAALRGMGATLLFEKVLTTSDVNGSGRLVIPKNQAENHFPHLDQPTGTMLKLTDTDSNQHSFRFRFWINNQSRMYLLEHTNAVLTQFNMVAGDVLVFAKMPDGNFAVCGRQGTKGDVSRRPAARRTSGNVSEGGKRGRALESAKSRRLRQKQSAQAVAGMFGYWAATSLPMKKDGVFRAVPHFNGSQEGDKVVAQCGAWSAIVKVDGELFQAFFDTLEAASAALDAALQVSAAEQLAEEAEMNAALAARVAAVSAPSSAAPGGATTAGGTTTAGGSEPLSRGTSVEPSIGTGPSVAATSGHADVEMQEQQQQQQQQQPPAQAGVKEEEVQRSPAEATAAIPMTS</sequence>
<dbReference type="PANTHER" id="PTHR46245">
    <property type="entry name" value="B3 DOMAIN-CONTAINING PROTEIN OS07G0563300"/>
    <property type="match status" value="1"/>
</dbReference>
<feature type="region of interest" description="Disordered" evidence="5">
    <location>
        <begin position="133"/>
        <end position="166"/>
    </location>
</feature>
<organism evidence="7 8">
    <name type="scientific">Chlorella vulgaris</name>
    <name type="common">Green alga</name>
    <dbReference type="NCBI Taxonomy" id="3077"/>
    <lineage>
        <taxon>Eukaryota</taxon>
        <taxon>Viridiplantae</taxon>
        <taxon>Chlorophyta</taxon>
        <taxon>core chlorophytes</taxon>
        <taxon>Trebouxiophyceae</taxon>
        <taxon>Chlorellales</taxon>
        <taxon>Chlorellaceae</taxon>
        <taxon>Chlorella clade</taxon>
        <taxon>Chlorella</taxon>
    </lineage>
</organism>
<dbReference type="SMART" id="SM01019">
    <property type="entry name" value="B3"/>
    <property type="match status" value="1"/>
</dbReference>
<reference evidence="7" key="2">
    <citation type="submission" date="2020-11" db="EMBL/GenBank/DDBJ databases">
        <authorList>
            <person name="Cecchin M."/>
            <person name="Marcolungo L."/>
            <person name="Rossato M."/>
            <person name="Girolomoni L."/>
            <person name="Cosentino E."/>
            <person name="Cuine S."/>
            <person name="Li-Beisson Y."/>
            <person name="Delledonne M."/>
            <person name="Ballottari M."/>
        </authorList>
    </citation>
    <scope>NUCLEOTIDE SEQUENCE</scope>
    <source>
        <strain evidence="7">211/11P</strain>
        <tissue evidence="7">Whole cell</tissue>
    </source>
</reference>
<dbReference type="Pfam" id="PF02362">
    <property type="entry name" value="B3"/>
    <property type="match status" value="1"/>
</dbReference>
<dbReference type="InterPro" id="IPR003340">
    <property type="entry name" value="B3_DNA-bd"/>
</dbReference>
<gene>
    <name evidence="7" type="ORF">D9Q98_004490</name>
</gene>
<dbReference type="InterPro" id="IPR015300">
    <property type="entry name" value="DNA-bd_pseudobarrel_sf"/>
</dbReference>